<comment type="caution">
    <text evidence="1">The sequence shown here is derived from an EMBL/GenBank/DDBJ whole genome shotgun (WGS) entry which is preliminary data.</text>
</comment>
<proteinExistence type="predicted"/>
<gene>
    <name evidence="1" type="ORF">BJ138DRAFT_1112059</name>
</gene>
<name>A0ACB8AHS2_9AGAM</name>
<evidence type="ECO:0000313" key="2">
    <source>
        <dbReference type="Proteomes" id="UP000790377"/>
    </source>
</evidence>
<sequence length="238" mass="26905">MPNQLITIYRCKASPYGHKVDLALAEAKIPHRVFEVKLYDKLPEWFTAEVNPAGKVPAIIYGPADDRPENPSQSAVRLAESAVILEFLADLYPESGLLPKDPIARAKVRFLTEVVSSKFATPLITFLKSGCPMEDILKGVETIQDLLPDTPNEFAFGNTYTIADATLIPFIARLPITSKYDITKYLSGEGYQLEAELQKPKYARFMQYSRTMLERPSTKDTYDEEEVLSIWKAKFPRH</sequence>
<organism evidence="1 2">
    <name type="scientific">Hygrophoropsis aurantiaca</name>
    <dbReference type="NCBI Taxonomy" id="72124"/>
    <lineage>
        <taxon>Eukaryota</taxon>
        <taxon>Fungi</taxon>
        <taxon>Dikarya</taxon>
        <taxon>Basidiomycota</taxon>
        <taxon>Agaricomycotina</taxon>
        <taxon>Agaricomycetes</taxon>
        <taxon>Agaricomycetidae</taxon>
        <taxon>Boletales</taxon>
        <taxon>Coniophorineae</taxon>
        <taxon>Hygrophoropsidaceae</taxon>
        <taxon>Hygrophoropsis</taxon>
    </lineage>
</organism>
<dbReference type="Proteomes" id="UP000790377">
    <property type="component" value="Unassembled WGS sequence"/>
</dbReference>
<evidence type="ECO:0000313" key="1">
    <source>
        <dbReference type="EMBL" id="KAH7912762.1"/>
    </source>
</evidence>
<dbReference type="EMBL" id="MU267644">
    <property type="protein sequence ID" value="KAH7912762.1"/>
    <property type="molecule type" value="Genomic_DNA"/>
</dbReference>
<accession>A0ACB8AHS2</accession>
<reference evidence="1" key="1">
    <citation type="journal article" date="2021" name="New Phytol.">
        <title>Evolutionary innovations through gain and loss of genes in the ectomycorrhizal Boletales.</title>
        <authorList>
            <person name="Wu G."/>
            <person name="Miyauchi S."/>
            <person name="Morin E."/>
            <person name="Kuo A."/>
            <person name="Drula E."/>
            <person name="Varga T."/>
            <person name="Kohler A."/>
            <person name="Feng B."/>
            <person name="Cao Y."/>
            <person name="Lipzen A."/>
            <person name="Daum C."/>
            <person name="Hundley H."/>
            <person name="Pangilinan J."/>
            <person name="Johnson J."/>
            <person name="Barry K."/>
            <person name="LaButti K."/>
            <person name="Ng V."/>
            <person name="Ahrendt S."/>
            <person name="Min B."/>
            <person name="Choi I.G."/>
            <person name="Park H."/>
            <person name="Plett J.M."/>
            <person name="Magnuson J."/>
            <person name="Spatafora J.W."/>
            <person name="Nagy L.G."/>
            <person name="Henrissat B."/>
            <person name="Grigoriev I.V."/>
            <person name="Yang Z.L."/>
            <person name="Xu J."/>
            <person name="Martin F.M."/>
        </authorList>
    </citation>
    <scope>NUCLEOTIDE SEQUENCE</scope>
    <source>
        <strain evidence="1">ATCC 28755</strain>
    </source>
</reference>
<keyword evidence="2" id="KW-1185">Reference proteome</keyword>
<protein>
    <submittedName>
        <fullName evidence="1">Glutathione S-transferase C-terminal-like protein</fullName>
    </submittedName>
</protein>